<gene>
    <name evidence="1" type="ordered locus">Cpin_3470</name>
</gene>
<protein>
    <submittedName>
        <fullName evidence="1">McrBC 5-methylcytosine restriction system component-like protein</fullName>
    </submittedName>
</protein>
<evidence type="ECO:0000313" key="2">
    <source>
        <dbReference type="Proteomes" id="UP000002215"/>
    </source>
</evidence>
<proteinExistence type="predicted"/>
<dbReference type="Pfam" id="PF10117">
    <property type="entry name" value="McrBC"/>
    <property type="match status" value="1"/>
</dbReference>
<dbReference type="Proteomes" id="UP000002215">
    <property type="component" value="Chromosome"/>
</dbReference>
<dbReference type="PANTHER" id="PTHR38733:SF1">
    <property type="entry name" value="TYPE IV METHYL-DIRECTED RESTRICTION ENZYME ECOKMCRBC"/>
    <property type="match status" value="1"/>
</dbReference>
<accession>A0A979GPZ3</accession>
<dbReference type="EMBL" id="CP001699">
    <property type="protein sequence ID" value="ACU60937.1"/>
    <property type="molecule type" value="Genomic_DNA"/>
</dbReference>
<dbReference type="AlphaFoldDB" id="A0A979GPZ3"/>
<dbReference type="PANTHER" id="PTHR38733">
    <property type="entry name" value="PROTEIN MCRC"/>
    <property type="match status" value="1"/>
</dbReference>
<name>A0A979GPZ3_CHIPD</name>
<evidence type="ECO:0000313" key="1">
    <source>
        <dbReference type="EMBL" id="ACU60937.1"/>
    </source>
</evidence>
<dbReference type="KEGG" id="cpi:Cpin_3470"/>
<dbReference type="REBASE" id="21631">
    <property type="entry name" value="CpiMcrBC4P"/>
</dbReference>
<dbReference type="InterPro" id="IPR019292">
    <property type="entry name" value="McrC"/>
</dbReference>
<reference evidence="2" key="1">
    <citation type="submission" date="2009-08" db="EMBL/GenBank/DDBJ databases">
        <title>The complete genome of Chitinophaga pinensis DSM 2588.</title>
        <authorList>
            <consortium name="US DOE Joint Genome Institute (JGI-PGF)"/>
            <person name="Lucas S."/>
            <person name="Copeland A."/>
            <person name="Lapidus A."/>
            <person name="Glavina del Rio T."/>
            <person name="Dalin E."/>
            <person name="Tice H."/>
            <person name="Bruce D."/>
            <person name="Goodwin L."/>
            <person name="Pitluck S."/>
            <person name="Kyrpides N."/>
            <person name="Mavromatis K."/>
            <person name="Ivanova N."/>
            <person name="Mikhailova N."/>
            <person name="Sims D."/>
            <person name="Meinche L."/>
            <person name="Brettin T."/>
            <person name="Detter J.C."/>
            <person name="Han C."/>
            <person name="Larimer F."/>
            <person name="Land M."/>
            <person name="Hauser L."/>
            <person name="Markowitz V."/>
            <person name="Cheng J.-F."/>
            <person name="Hugenholtz P."/>
            <person name="Woyke T."/>
            <person name="Wu D."/>
            <person name="Spring S."/>
            <person name="Klenk H.-P."/>
            <person name="Eisen J.A."/>
        </authorList>
    </citation>
    <scope>NUCLEOTIDE SEQUENCE [LARGE SCALE GENOMIC DNA]</scope>
    <source>
        <strain evidence="2">ATCC 43595 / DSM 2588 / LMG 13176 / NBRC 15968 / NCIMB 11800 / UQM 2034</strain>
    </source>
</reference>
<reference evidence="1 2" key="2">
    <citation type="journal article" date="2010" name="Stand. Genomic Sci.">
        <title>Complete genome sequence of Chitinophaga pinensis type strain (UQM 2034).</title>
        <authorList>
            <person name="Glavina Del Rio T."/>
            <person name="Abt B."/>
            <person name="Spring S."/>
            <person name="Lapidus A."/>
            <person name="Nolan M."/>
            <person name="Tice H."/>
            <person name="Copeland A."/>
            <person name="Cheng J.F."/>
            <person name="Chen F."/>
            <person name="Bruce D."/>
            <person name="Goodwin L."/>
            <person name="Pitluck S."/>
            <person name="Ivanova N."/>
            <person name="Mavromatis K."/>
            <person name="Mikhailova N."/>
            <person name="Pati A."/>
            <person name="Chen A."/>
            <person name="Palaniappan K."/>
            <person name="Land M."/>
            <person name="Hauser L."/>
            <person name="Chang Y.J."/>
            <person name="Jeffries C.D."/>
            <person name="Chain P."/>
            <person name="Saunders E."/>
            <person name="Detter J.C."/>
            <person name="Brettin T."/>
            <person name="Rohde M."/>
            <person name="Goker M."/>
            <person name="Bristow J."/>
            <person name="Eisen J.A."/>
            <person name="Markowitz V."/>
            <person name="Hugenholtz P."/>
            <person name="Kyrpides N.C."/>
            <person name="Klenk H.P."/>
            <person name="Lucas S."/>
        </authorList>
    </citation>
    <scope>NUCLEOTIDE SEQUENCE [LARGE SCALE GENOMIC DNA]</scope>
    <source>
        <strain evidence="2">ATCC 43595 / DSM 2588 / LMG 13176 / NBRC 15968 / NCIMB 11800 / UQM 2034</strain>
    </source>
</reference>
<organism evidence="1 2">
    <name type="scientific">Chitinophaga pinensis (strain ATCC 43595 / DSM 2588 / LMG 13176 / NBRC 15968 / NCIMB 11800 / UQM 2034)</name>
    <dbReference type="NCBI Taxonomy" id="485918"/>
    <lineage>
        <taxon>Bacteria</taxon>
        <taxon>Pseudomonadati</taxon>
        <taxon>Bacteroidota</taxon>
        <taxon>Chitinophagia</taxon>
        <taxon>Chitinophagales</taxon>
        <taxon>Chitinophagaceae</taxon>
        <taxon>Chitinophaga</taxon>
    </lineage>
</organism>
<dbReference type="RefSeq" id="WP_012791113.1">
    <property type="nucleotide sequence ID" value="NC_013132.1"/>
</dbReference>
<sequence>MPLINRKKVVQVFEHQKLLFKDCDQFKQQHWKALAVYNEQYGGRYFTLMHNGIKFSNYVGVLQAGDLTIEILPKTDRERLDSSEEKGKWHGILLQMLQQCSLIKIDHVEKANLNLRSNSILDIYIRLFLEEVEVLLRRGLIKKYKRHTANLTTLKGKLDFGKHISANLIHKERFFVEHTIYSHENLFNQIINEVLKLIPLLVSNTSLNDKLGRIRLDFPELPAIKVTAATFDKIQYDRKSSTYQPALEIARLLLLNYRPDITGGTNNVIAILFDMNELWEEYIFRKLQRLNSEGIEVKRQQSQHFWKRNGALYPKSVRPDIVLRKGEKTIVLDTKWKLIPDYKPTDEDLKQMFVYNLYWECSHSVLLYPADRYHLETGAYFDFSRQTAAGNSCSVATCGILDDKHQLDKGIGERILKEILYYI</sequence>